<keyword evidence="2" id="KW-0732">Signal</keyword>
<dbReference type="EMBL" id="AL929603">
    <property type="protein sequence ID" value="CAJ16641.1"/>
    <property type="molecule type" value="Genomic_DNA"/>
</dbReference>
<dbReference type="AlphaFoldDB" id="Q4GYE3"/>
<name>Q4GYE3_TRYB2</name>
<reference evidence="3 4" key="1">
    <citation type="journal article" date="2003" name="Nucleic Acids Res.">
        <title>The DNA sequence of chromosome I of an African trypanosome: gene content, chromosome organisation, recombination and polymorphism.</title>
        <authorList>
            <person name="Hall N."/>
            <person name="Berriman M."/>
            <person name="Lennard N.J."/>
            <person name="Harris B.R."/>
            <person name="Hertz-Fowler C."/>
            <person name="Bart-Delabesse E.N."/>
            <person name="Gerrare C.S."/>
            <person name="Atkin R.J."/>
            <person name="Barron A.J."/>
            <person name="Bowman S."/>
            <person name="Bray-Allen S.P."/>
            <person name="Bringaud F."/>
            <person name="Clark L.N."/>
            <person name="Corton C.H."/>
            <person name="Cronin A."/>
            <person name="Davies R."/>
            <person name="Doggett J."/>
            <person name="Fraser A."/>
            <person name="Gruter E."/>
            <person name="Hall S."/>
            <person name="Harper A.D."/>
            <person name="Kay M.P."/>
            <person name="Leech V."/>
            <person name="Mayes R."/>
            <person name="Price C."/>
            <person name="Quail M.A."/>
            <person name="Rabbinowitch E."/>
            <person name="Reitter C."/>
            <person name="Rutherford K."/>
            <person name="Sasse J."/>
            <person name="Sharp S."/>
            <person name="Shownkeen R."/>
            <person name="Macleod A."/>
            <person name="Taylor S."/>
            <person name="Tweedie A."/>
            <person name="Turner C.M.R."/>
            <person name="Tait A."/>
            <person name="Gull K."/>
            <person name="Barrell B."/>
            <person name="Melville S.E."/>
        </authorList>
    </citation>
    <scope>NUCLEOTIDE SEQUENCE [LARGE SCALE GENOMIC DNA]</scope>
    <source>
        <strain evidence="3 4">927/4 GUTat10.1</strain>
    </source>
</reference>
<evidence type="ECO:0000256" key="1">
    <source>
        <dbReference type="SAM" id="Phobius"/>
    </source>
</evidence>
<dbReference type="GeneID" id="4357508"/>
<dbReference type="PaxDb" id="5691-CAJ16641"/>
<evidence type="ECO:0000256" key="2">
    <source>
        <dbReference type="SAM" id="SignalP"/>
    </source>
</evidence>
<proteinExistence type="predicted"/>
<organism evidence="3 4">
    <name type="scientific">Trypanosoma brucei brucei (strain 927/4 GUTat10.1)</name>
    <dbReference type="NCBI Taxonomy" id="185431"/>
    <lineage>
        <taxon>Eukaryota</taxon>
        <taxon>Discoba</taxon>
        <taxon>Euglenozoa</taxon>
        <taxon>Kinetoplastea</taxon>
        <taxon>Metakinetoplastina</taxon>
        <taxon>Trypanosomatida</taxon>
        <taxon>Trypanosomatidae</taxon>
        <taxon>Trypanosoma</taxon>
    </lineage>
</organism>
<evidence type="ECO:0008006" key="5">
    <source>
        <dbReference type="Google" id="ProtNLM"/>
    </source>
</evidence>
<keyword evidence="1" id="KW-0812">Transmembrane</keyword>
<gene>
    <name evidence="3" type="ORF">TB927.1.4350</name>
</gene>
<evidence type="ECO:0000313" key="3">
    <source>
        <dbReference type="EMBL" id="CAJ16641.1"/>
    </source>
</evidence>
<keyword evidence="1" id="KW-0472">Membrane</keyword>
<protein>
    <recommendedName>
        <fullName evidence="5">T. brucei spp.-specific protein</fullName>
    </recommendedName>
</protein>
<accession>Q4GYE3</accession>
<dbReference type="Proteomes" id="UP000008524">
    <property type="component" value="Chromosome 1"/>
</dbReference>
<feature type="transmembrane region" description="Helical" evidence="1">
    <location>
        <begin position="73"/>
        <end position="97"/>
    </location>
</feature>
<reference evidence="4" key="2">
    <citation type="journal article" date="2005" name="Science">
        <title>The genome of the African trypanosome Trypanosoma brucei.</title>
        <authorList>
            <person name="Berriman M."/>
            <person name="Ghedin E."/>
            <person name="Hertz-Fowler C."/>
            <person name="Blandin G."/>
            <person name="Renauld H."/>
            <person name="Bartholomeu D.C."/>
            <person name="Lennard N.J."/>
            <person name="Caler E."/>
            <person name="Hamlin N.E."/>
            <person name="Haas B."/>
            <person name="Bohme U."/>
            <person name="Hannick L."/>
            <person name="Aslett M.A."/>
            <person name="Shallom J."/>
            <person name="Marcello L."/>
            <person name="Hou L."/>
            <person name="Wickstead B."/>
            <person name="Alsmark U.C."/>
            <person name="Arrowsmith C."/>
            <person name="Atkin R.J."/>
            <person name="Barron A.J."/>
            <person name="Bringaud F."/>
            <person name="Brooks K."/>
            <person name="Carrington M."/>
            <person name="Cherevach I."/>
            <person name="Chillingworth T.J."/>
            <person name="Churcher C."/>
            <person name="Clark L.N."/>
            <person name="Corton C.H."/>
            <person name="Cronin A."/>
            <person name="Davies R.M."/>
            <person name="Doggett J."/>
            <person name="Djikeng A."/>
            <person name="Feldblyum T."/>
            <person name="Field M.C."/>
            <person name="Fraser A."/>
            <person name="Goodhead I."/>
            <person name="Hance Z."/>
            <person name="Harper D."/>
            <person name="Harris B.R."/>
            <person name="Hauser H."/>
            <person name="Hostetler J."/>
            <person name="Ivens A."/>
            <person name="Jagels K."/>
            <person name="Johnson D."/>
            <person name="Johnson J."/>
            <person name="Jones K."/>
            <person name="Kerhornou A.X."/>
            <person name="Koo H."/>
            <person name="Larke N."/>
            <person name="Landfear S."/>
            <person name="Larkin C."/>
            <person name="Leech V."/>
            <person name="Line A."/>
            <person name="Lord A."/>
            <person name="Macleod A."/>
            <person name="Mooney P.J."/>
            <person name="Moule S."/>
            <person name="Martin D.M."/>
            <person name="Morgan G.W."/>
            <person name="Mungall K."/>
            <person name="Norbertczak H."/>
            <person name="Ormond D."/>
            <person name="Pai G."/>
            <person name="Peacock C.S."/>
            <person name="Peterson J."/>
            <person name="Quail M.A."/>
            <person name="Rabbinowitsch E."/>
            <person name="Rajandream M.A."/>
            <person name="Reitter C."/>
            <person name="Salzberg S.L."/>
            <person name="Sanders M."/>
            <person name="Schobel S."/>
            <person name="Sharp S."/>
            <person name="Simmonds M."/>
            <person name="Simpson A.J."/>
            <person name="Tallon L."/>
            <person name="Turner C.M."/>
            <person name="Tait A."/>
            <person name="Tivey A.R."/>
            <person name="Van Aken S."/>
            <person name="Walker D."/>
            <person name="Wanless D."/>
            <person name="Wang S."/>
            <person name="White B."/>
            <person name="White O."/>
            <person name="Whitehead S."/>
            <person name="Woodward J."/>
            <person name="Wortman J."/>
            <person name="Adams M.D."/>
            <person name="Embley T.M."/>
            <person name="Gull K."/>
            <person name="Ullu E."/>
            <person name="Barry J.D."/>
            <person name="Fairlamb A.H."/>
            <person name="Opperdoes F."/>
            <person name="Barrell B.G."/>
            <person name="Donelson J.E."/>
            <person name="Hall N."/>
            <person name="Fraser C.M."/>
            <person name="Melville S.E."/>
            <person name="El-Sayed N.M."/>
        </authorList>
    </citation>
    <scope>NUCLEOTIDE SEQUENCE [LARGE SCALE GENOMIC DNA]</scope>
    <source>
        <strain evidence="4">927/4 GUTat10.1</strain>
    </source>
</reference>
<feature type="transmembrane region" description="Helical" evidence="1">
    <location>
        <begin position="42"/>
        <end position="61"/>
    </location>
</feature>
<dbReference type="RefSeq" id="XP_001219128.1">
    <property type="nucleotide sequence ID" value="XM_001219127.1"/>
</dbReference>
<dbReference type="KEGG" id="tbr:TB927.1.4350"/>
<feature type="signal peptide" evidence="2">
    <location>
        <begin position="1"/>
        <end position="20"/>
    </location>
</feature>
<keyword evidence="1" id="KW-1133">Transmembrane helix</keyword>
<sequence length="128" mass="15921">MYICFCLCLCLCLCVYMCNHRPIFFFVHPCCSFHFSPPFALLRFRFLSFIFYFSVFAYYSFNFNFNFVVRPYFHWFSFLFFSVLCALFCHIICIYFLKNLHMVMRSQLCRRAGKEKRKEKKRREEKRR</sequence>
<keyword evidence="4" id="KW-1185">Reference proteome</keyword>
<dbReference type="InParanoid" id="Q4GYE3"/>
<feature type="chain" id="PRO_5005695700" description="T. brucei spp.-specific protein" evidence="2">
    <location>
        <begin position="21"/>
        <end position="128"/>
    </location>
</feature>
<evidence type="ECO:0000313" key="4">
    <source>
        <dbReference type="Proteomes" id="UP000008524"/>
    </source>
</evidence>